<gene>
    <name evidence="1" type="ORF">FCALED_LOCUS8773</name>
</gene>
<dbReference type="EMBL" id="CAJVPQ010002673">
    <property type="protein sequence ID" value="CAG8604902.1"/>
    <property type="molecule type" value="Genomic_DNA"/>
</dbReference>
<comment type="caution">
    <text evidence="1">The sequence shown here is derived from an EMBL/GenBank/DDBJ whole genome shotgun (WGS) entry which is preliminary data.</text>
</comment>
<organism evidence="1 2">
    <name type="scientific">Funneliformis caledonium</name>
    <dbReference type="NCBI Taxonomy" id="1117310"/>
    <lineage>
        <taxon>Eukaryota</taxon>
        <taxon>Fungi</taxon>
        <taxon>Fungi incertae sedis</taxon>
        <taxon>Mucoromycota</taxon>
        <taxon>Glomeromycotina</taxon>
        <taxon>Glomeromycetes</taxon>
        <taxon>Glomerales</taxon>
        <taxon>Glomeraceae</taxon>
        <taxon>Funneliformis</taxon>
    </lineage>
</organism>
<dbReference type="Proteomes" id="UP000789570">
    <property type="component" value="Unassembled WGS sequence"/>
</dbReference>
<accession>A0A9N9CM57</accession>
<protein>
    <submittedName>
        <fullName evidence="1">8752_t:CDS:1</fullName>
    </submittedName>
</protein>
<evidence type="ECO:0000313" key="1">
    <source>
        <dbReference type="EMBL" id="CAG8604902.1"/>
    </source>
</evidence>
<keyword evidence="2" id="KW-1185">Reference proteome</keyword>
<evidence type="ECO:0000313" key="2">
    <source>
        <dbReference type="Proteomes" id="UP000789570"/>
    </source>
</evidence>
<dbReference type="AlphaFoldDB" id="A0A9N9CM57"/>
<proteinExistence type="predicted"/>
<name>A0A9N9CM57_9GLOM</name>
<reference evidence="1" key="1">
    <citation type="submission" date="2021-06" db="EMBL/GenBank/DDBJ databases">
        <authorList>
            <person name="Kallberg Y."/>
            <person name="Tangrot J."/>
            <person name="Rosling A."/>
        </authorList>
    </citation>
    <scope>NUCLEOTIDE SEQUENCE</scope>
    <source>
        <strain evidence="1">UK204</strain>
    </source>
</reference>
<sequence>MVESDLGCFVESLLEDLSITLRSLLLPLPLPRVELVDKEFTYGKLRI</sequence>